<dbReference type="AlphaFoldDB" id="A0A1F6FRC5"/>
<dbReference type="Proteomes" id="UP000179230">
    <property type="component" value="Unassembled WGS sequence"/>
</dbReference>
<evidence type="ECO:0000313" key="1">
    <source>
        <dbReference type="EMBL" id="OGG88416.1"/>
    </source>
</evidence>
<evidence type="ECO:0000313" key="2">
    <source>
        <dbReference type="Proteomes" id="UP000179230"/>
    </source>
</evidence>
<dbReference type="EMBL" id="MFMT01000021">
    <property type="protein sequence ID" value="OGG88416.1"/>
    <property type="molecule type" value="Genomic_DNA"/>
</dbReference>
<sequence length="363" mass="39402">MKRIFKIIGLVVLVVLITLIALVVARRSTREAVYQPPVINNEPPSVSSSVPVDTAFCEDTLATKSGTLCAVKPSKTDARITDVGETTGKIKFRKTGFGYHAVGIPDDLANAKGIWVHFTGSYGKPYNQNAGTFADSVWLDEVMEAGYVVVQLAYDNQYSVNYDLCGVKTEGYNRDNCAGEVREIGQTGQGESPYRSTDAFNTIDYRLEKLLAYLENTQGIDLPGTIDPTNVDWSTLHLSGHSQGANQAYYIAKNRLVAGACIIAGGYDTGDTVNPNKLNIADWFLKEGNKTPLSAVRAILATTDDSYQLFLTGLTKAVGLPSDQIIIVDKKVYTDEAGTEVKGHPGVIKDPSIKAERAKACFR</sequence>
<organism evidence="1 2">
    <name type="scientific">Candidatus Kaiserbacteria bacterium RIFOXYD1_FULL_42_15</name>
    <dbReference type="NCBI Taxonomy" id="1798532"/>
    <lineage>
        <taxon>Bacteria</taxon>
        <taxon>Candidatus Kaiseribacteriota</taxon>
    </lineage>
</organism>
<dbReference type="Gene3D" id="3.40.50.1820">
    <property type="entry name" value="alpha/beta hydrolase"/>
    <property type="match status" value="1"/>
</dbReference>
<gene>
    <name evidence="1" type="ORF">A2592_01215</name>
</gene>
<proteinExistence type="predicted"/>
<dbReference type="InterPro" id="IPR029058">
    <property type="entry name" value="AB_hydrolase_fold"/>
</dbReference>
<name>A0A1F6FRC5_9BACT</name>
<protein>
    <recommendedName>
        <fullName evidence="3">Alpha/beta hydrolase</fullName>
    </recommendedName>
</protein>
<comment type="caution">
    <text evidence="1">The sequence shown here is derived from an EMBL/GenBank/DDBJ whole genome shotgun (WGS) entry which is preliminary data.</text>
</comment>
<dbReference type="SUPFAM" id="SSF53474">
    <property type="entry name" value="alpha/beta-Hydrolases"/>
    <property type="match status" value="1"/>
</dbReference>
<reference evidence="1 2" key="1">
    <citation type="journal article" date="2016" name="Nat. Commun.">
        <title>Thousands of microbial genomes shed light on interconnected biogeochemical processes in an aquifer system.</title>
        <authorList>
            <person name="Anantharaman K."/>
            <person name="Brown C.T."/>
            <person name="Hug L.A."/>
            <person name="Sharon I."/>
            <person name="Castelle C.J."/>
            <person name="Probst A.J."/>
            <person name="Thomas B.C."/>
            <person name="Singh A."/>
            <person name="Wilkins M.J."/>
            <person name="Karaoz U."/>
            <person name="Brodie E.L."/>
            <person name="Williams K.H."/>
            <person name="Hubbard S.S."/>
            <person name="Banfield J.F."/>
        </authorList>
    </citation>
    <scope>NUCLEOTIDE SEQUENCE [LARGE SCALE GENOMIC DNA]</scope>
</reference>
<accession>A0A1F6FRC5</accession>
<evidence type="ECO:0008006" key="3">
    <source>
        <dbReference type="Google" id="ProtNLM"/>
    </source>
</evidence>